<feature type="domain" description="HTH tetR-type" evidence="5">
    <location>
        <begin position="1"/>
        <end position="61"/>
    </location>
</feature>
<dbReference type="AlphaFoldDB" id="A0A0U4CCH4"/>
<gene>
    <name evidence="6" type="ORF">AERYTH_13005</name>
</gene>
<dbReference type="Proteomes" id="UP000067689">
    <property type="component" value="Chromosome"/>
</dbReference>
<reference evidence="6 7" key="1">
    <citation type="journal article" date="1991" name="Int. J. Syst. Bacteriol.">
        <title>Description of the erythromycin-producing bacterium Arthrobacter sp. strain NRRL B-3381 as Aeromicrobium erythreum gen. nov., sp. nov.</title>
        <authorList>
            <person name="Miller E.S."/>
            <person name="Woese C.R."/>
            <person name="Brenner S."/>
        </authorList>
    </citation>
    <scope>NUCLEOTIDE SEQUENCE [LARGE SCALE GENOMIC DNA]</scope>
    <source>
        <strain evidence="6 7">AR18</strain>
    </source>
</reference>
<dbReference type="GO" id="GO:0003700">
    <property type="term" value="F:DNA-binding transcription factor activity"/>
    <property type="evidence" value="ECO:0007669"/>
    <property type="project" value="TreeGrafter"/>
</dbReference>
<proteinExistence type="predicted"/>
<dbReference type="InterPro" id="IPR050109">
    <property type="entry name" value="HTH-type_TetR-like_transc_reg"/>
</dbReference>
<dbReference type="Gene3D" id="1.10.357.10">
    <property type="entry name" value="Tetracycline Repressor, domain 2"/>
    <property type="match status" value="1"/>
</dbReference>
<evidence type="ECO:0000259" key="5">
    <source>
        <dbReference type="PROSITE" id="PS50977"/>
    </source>
</evidence>
<dbReference type="PANTHER" id="PTHR30055">
    <property type="entry name" value="HTH-TYPE TRANSCRIPTIONAL REGULATOR RUTR"/>
    <property type="match status" value="1"/>
</dbReference>
<dbReference type="PRINTS" id="PR00455">
    <property type="entry name" value="HTHTETR"/>
</dbReference>
<evidence type="ECO:0000256" key="2">
    <source>
        <dbReference type="ARBA" id="ARBA00023125"/>
    </source>
</evidence>
<protein>
    <recommendedName>
        <fullName evidence="5">HTH tetR-type domain-containing protein</fullName>
    </recommendedName>
</protein>
<evidence type="ECO:0000313" key="7">
    <source>
        <dbReference type="Proteomes" id="UP000067689"/>
    </source>
</evidence>
<dbReference type="InterPro" id="IPR001647">
    <property type="entry name" value="HTH_TetR"/>
</dbReference>
<name>A0A0U4CCH4_9ACTN</name>
<dbReference type="STRING" id="2041.AERYTH_13005"/>
<keyword evidence="2 4" id="KW-0238">DNA-binding</keyword>
<dbReference type="KEGG" id="aer:AERYTH_13005"/>
<keyword evidence="3" id="KW-0804">Transcription</keyword>
<evidence type="ECO:0000313" key="6">
    <source>
        <dbReference type="EMBL" id="ALX05550.1"/>
    </source>
</evidence>
<evidence type="ECO:0000256" key="1">
    <source>
        <dbReference type="ARBA" id="ARBA00023015"/>
    </source>
</evidence>
<keyword evidence="1" id="KW-0805">Transcription regulation</keyword>
<keyword evidence="7" id="KW-1185">Reference proteome</keyword>
<sequence length="188" mass="20133">MDRRQALLDAAIALFVERGYDDVGVGDVAARAGVAHGLVSYYFGGKRGIAAEALRQVLAEVSAYQAPRPEETTVRERLEGFVGRHLEFLATYREGYLALLHGAAAAQPEVRQLLREARLEGAATVADVVGLPQPLSPLHRVAMSSWVAVLDTCAEEVAADDTLDVGTLTTWAVDVLLTSLDVLPEPPA</sequence>
<dbReference type="SUPFAM" id="SSF46689">
    <property type="entry name" value="Homeodomain-like"/>
    <property type="match status" value="1"/>
</dbReference>
<dbReference type="Pfam" id="PF21943">
    <property type="entry name" value="TetR_C_46"/>
    <property type="match status" value="1"/>
</dbReference>
<dbReference type="PATRIC" id="fig|2041.4.peg.2713"/>
<organism evidence="6 7">
    <name type="scientific">Aeromicrobium erythreum</name>
    <dbReference type="NCBI Taxonomy" id="2041"/>
    <lineage>
        <taxon>Bacteria</taxon>
        <taxon>Bacillati</taxon>
        <taxon>Actinomycetota</taxon>
        <taxon>Actinomycetes</taxon>
        <taxon>Propionibacteriales</taxon>
        <taxon>Nocardioidaceae</taxon>
        <taxon>Aeromicrobium</taxon>
    </lineage>
</organism>
<dbReference type="EMBL" id="CP011502">
    <property type="protein sequence ID" value="ALX05550.1"/>
    <property type="molecule type" value="Genomic_DNA"/>
</dbReference>
<dbReference type="PANTHER" id="PTHR30055:SF174">
    <property type="entry name" value="TRANSCRIPTIONAL REGULATORY PROTEIN (PROBABLY TETR-FAMILY)-RELATED"/>
    <property type="match status" value="1"/>
</dbReference>
<dbReference type="PROSITE" id="PS50977">
    <property type="entry name" value="HTH_TETR_2"/>
    <property type="match status" value="1"/>
</dbReference>
<dbReference type="GO" id="GO:0000976">
    <property type="term" value="F:transcription cis-regulatory region binding"/>
    <property type="evidence" value="ECO:0007669"/>
    <property type="project" value="TreeGrafter"/>
</dbReference>
<accession>A0A0U4CCH4</accession>
<dbReference type="Pfam" id="PF00440">
    <property type="entry name" value="TetR_N"/>
    <property type="match status" value="1"/>
</dbReference>
<dbReference type="InterPro" id="IPR054129">
    <property type="entry name" value="DesT_TetR_C"/>
</dbReference>
<dbReference type="InterPro" id="IPR009057">
    <property type="entry name" value="Homeodomain-like_sf"/>
</dbReference>
<evidence type="ECO:0000256" key="4">
    <source>
        <dbReference type="PROSITE-ProRule" id="PRU00335"/>
    </source>
</evidence>
<evidence type="ECO:0000256" key="3">
    <source>
        <dbReference type="ARBA" id="ARBA00023163"/>
    </source>
</evidence>
<feature type="DNA-binding region" description="H-T-H motif" evidence="4">
    <location>
        <begin position="24"/>
        <end position="43"/>
    </location>
</feature>